<dbReference type="Gene3D" id="1.10.10.60">
    <property type="entry name" value="Homeodomain-like"/>
    <property type="match status" value="2"/>
</dbReference>
<evidence type="ECO:0000313" key="5">
    <source>
        <dbReference type="EMBL" id="GEK56488.1"/>
    </source>
</evidence>
<dbReference type="GO" id="GO:0003700">
    <property type="term" value="F:DNA-binding transcription factor activity"/>
    <property type="evidence" value="ECO:0007669"/>
    <property type="project" value="InterPro"/>
</dbReference>
<dbReference type="InterPro" id="IPR009057">
    <property type="entry name" value="Homeodomain-like_sf"/>
</dbReference>
<organism evidence="5 6">
    <name type="scientific">Pseudoalteromonas espejiana</name>
    <dbReference type="NCBI Taxonomy" id="28107"/>
    <lineage>
        <taxon>Bacteria</taxon>
        <taxon>Pseudomonadati</taxon>
        <taxon>Pseudomonadota</taxon>
        <taxon>Gammaproteobacteria</taxon>
        <taxon>Alteromonadales</taxon>
        <taxon>Pseudoalteromonadaceae</taxon>
        <taxon>Pseudoalteromonas</taxon>
    </lineage>
</organism>
<dbReference type="SMART" id="SM00342">
    <property type="entry name" value="HTH_ARAC"/>
    <property type="match status" value="1"/>
</dbReference>
<proteinExistence type="predicted"/>
<reference evidence="5 6" key="1">
    <citation type="submission" date="2019-07" db="EMBL/GenBank/DDBJ databases">
        <title>Whole genome shotgun sequence of Pseudoalteromonas espejiana NBRC 102222.</title>
        <authorList>
            <person name="Hosoyama A."/>
            <person name="Uohara A."/>
            <person name="Ohji S."/>
            <person name="Ichikawa N."/>
        </authorList>
    </citation>
    <scope>NUCLEOTIDE SEQUENCE [LARGE SCALE GENOMIC DNA]</scope>
    <source>
        <strain evidence="5 6">NBRC 102222</strain>
    </source>
</reference>
<dbReference type="GO" id="GO:0043565">
    <property type="term" value="F:sequence-specific DNA binding"/>
    <property type="evidence" value="ECO:0007669"/>
    <property type="project" value="InterPro"/>
</dbReference>
<name>A0A510XZN3_9GAMM</name>
<dbReference type="InterPro" id="IPR014710">
    <property type="entry name" value="RmlC-like_jellyroll"/>
</dbReference>
<comment type="caution">
    <text evidence="5">The sequence shown here is derived from an EMBL/GenBank/DDBJ whole genome shotgun (WGS) entry which is preliminary data.</text>
</comment>
<dbReference type="SUPFAM" id="SSF51182">
    <property type="entry name" value="RmlC-like cupins"/>
    <property type="match status" value="1"/>
</dbReference>
<dbReference type="RefSeq" id="WP_089349804.1">
    <property type="nucleotide sequence ID" value="NZ_BJUM01000041.1"/>
</dbReference>
<feature type="domain" description="HTH araC/xylS-type" evidence="4">
    <location>
        <begin position="138"/>
        <end position="236"/>
    </location>
</feature>
<dbReference type="PANTHER" id="PTHR43280">
    <property type="entry name" value="ARAC-FAMILY TRANSCRIPTIONAL REGULATOR"/>
    <property type="match status" value="1"/>
</dbReference>
<keyword evidence="1" id="KW-0805">Transcription regulation</keyword>
<dbReference type="Proteomes" id="UP000321419">
    <property type="component" value="Unassembled WGS sequence"/>
</dbReference>
<evidence type="ECO:0000256" key="1">
    <source>
        <dbReference type="ARBA" id="ARBA00023015"/>
    </source>
</evidence>
<dbReference type="OrthoDB" id="5740883at2"/>
<keyword evidence="3" id="KW-0804">Transcription</keyword>
<gene>
    <name evidence="5" type="ORF">PES01_33330</name>
</gene>
<evidence type="ECO:0000256" key="2">
    <source>
        <dbReference type="ARBA" id="ARBA00023125"/>
    </source>
</evidence>
<sequence>MNKLSIRYYSQDIKRHQHNYHQLVLPLHGEIHITLNNEFKTTVSTGSCIVIEQNVVHAFTADEAARFIVADLDSLPDNLINLFCPKISIDNRLLSYLQFIEQQMLLASDETLTHSTFDLFYLLLCEQENHSNVDKRIDTVITTVKQNLAYPYTLKELANIACLSVTQFKAVFKKNTTMSALQYLTMLRMQHARALLTHSDLPIALVGERIGYNDASAFSRRFNLYFGQPPKAFSKQ</sequence>
<dbReference type="InterPro" id="IPR018060">
    <property type="entry name" value="HTH_AraC"/>
</dbReference>
<evidence type="ECO:0000259" key="4">
    <source>
        <dbReference type="PROSITE" id="PS01124"/>
    </source>
</evidence>
<dbReference type="Pfam" id="PF12833">
    <property type="entry name" value="HTH_18"/>
    <property type="match status" value="1"/>
</dbReference>
<dbReference type="PROSITE" id="PS01124">
    <property type="entry name" value="HTH_ARAC_FAMILY_2"/>
    <property type="match status" value="1"/>
</dbReference>
<evidence type="ECO:0000313" key="6">
    <source>
        <dbReference type="Proteomes" id="UP000321419"/>
    </source>
</evidence>
<keyword evidence="2" id="KW-0238">DNA-binding</keyword>
<dbReference type="SUPFAM" id="SSF46689">
    <property type="entry name" value="Homeodomain-like"/>
    <property type="match status" value="2"/>
</dbReference>
<dbReference type="InterPro" id="IPR011051">
    <property type="entry name" value="RmlC_Cupin_sf"/>
</dbReference>
<dbReference type="Gene3D" id="2.60.120.10">
    <property type="entry name" value="Jelly Rolls"/>
    <property type="match status" value="1"/>
</dbReference>
<dbReference type="InterPro" id="IPR013096">
    <property type="entry name" value="Cupin_2"/>
</dbReference>
<protein>
    <submittedName>
        <fullName evidence="5">AraC family transcriptional regulator</fullName>
    </submittedName>
</protein>
<accession>A0A510XZN3</accession>
<dbReference type="AlphaFoldDB" id="A0A510XZN3"/>
<dbReference type="Pfam" id="PF07883">
    <property type="entry name" value="Cupin_2"/>
    <property type="match status" value="1"/>
</dbReference>
<dbReference type="EMBL" id="BJUM01000041">
    <property type="protein sequence ID" value="GEK56488.1"/>
    <property type="molecule type" value="Genomic_DNA"/>
</dbReference>
<keyword evidence="6" id="KW-1185">Reference proteome</keyword>
<evidence type="ECO:0000256" key="3">
    <source>
        <dbReference type="ARBA" id="ARBA00023163"/>
    </source>
</evidence>
<dbReference type="PANTHER" id="PTHR43280:SF2">
    <property type="entry name" value="HTH-TYPE TRANSCRIPTIONAL REGULATOR EXSA"/>
    <property type="match status" value="1"/>
</dbReference>